<proteinExistence type="predicted"/>
<keyword evidence="3" id="KW-1185">Reference proteome</keyword>
<evidence type="ECO:0000313" key="2">
    <source>
        <dbReference type="EMBL" id="RBP74563.1"/>
    </source>
</evidence>
<comment type="caution">
    <text evidence="2">The sequence shown here is derived from an EMBL/GenBank/DDBJ whole genome shotgun (WGS) entry which is preliminary data.</text>
</comment>
<evidence type="ECO:0000256" key="1">
    <source>
        <dbReference type="SAM" id="MobiDB-lite"/>
    </source>
</evidence>
<accession>A0A366INA3</accession>
<feature type="region of interest" description="Disordered" evidence="1">
    <location>
        <begin position="1"/>
        <end position="29"/>
    </location>
</feature>
<gene>
    <name evidence="2" type="ORF">DFO65_101285</name>
</gene>
<protein>
    <submittedName>
        <fullName evidence="2">Antitoxin protein of toxin-antitoxin system</fullName>
    </submittedName>
</protein>
<feature type="compositionally biased region" description="Basic and acidic residues" evidence="1">
    <location>
        <begin position="13"/>
        <end position="29"/>
    </location>
</feature>
<dbReference type="Pfam" id="PF14013">
    <property type="entry name" value="MT0933_antitox"/>
    <property type="match status" value="1"/>
</dbReference>
<feature type="compositionally biased region" description="Basic and acidic residues" evidence="1">
    <location>
        <begin position="76"/>
        <end position="102"/>
    </location>
</feature>
<dbReference type="Proteomes" id="UP000253509">
    <property type="component" value="Unassembled WGS sequence"/>
</dbReference>
<reference evidence="2 3" key="1">
    <citation type="submission" date="2018-06" db="EMBL/GenBank/DDBJ databases">
        <title>Freshwater and sediment microbial communities from various areas in North America, analyzing microbe dynamics in response to fracking.</title>
        <authorList>
            <person name="Lamendella R."/>
        </authorList>
    </citation>
    <scope>NUCLEOTIDE SEQUENCE [LARGE SCALE GENOMIC DNA]</scope>
    <source>
        <strain evidence="2 3">3b_TX</strain>
    </source>
</reference>
<organism evidence="2 3">
    <name type="scientific">Brevibacterium celere</name>
    <dbReference type="NCBI Taxonomy" id="225845"/>
    <lineage>
        <taxon>Bacteria</taxon>
        <taxon>Bacillati</taxon>
        <taxon>Actinomycetota</taxon>
        <taxon>Actinomycetes</taxon>
        <taxon>Micrococcales</taxon>
        <taxon>Brevibacteriaceae</taxon>
        <taxon>Brevibacterium</taxon>
    </lineage>
</organism>
<evidence type="ECO:0000313" key="3">
    <source>
        <dbReference type="Proteomes" id="UP000253509"/>
    </source>
</evidence>
<dbReference type="EMBL" id="QNSB01000001">
    <property type="protein sequence ID" value="RBP74563.1"/>
    <property type="molecule type" value="Genomic_DNA"/>
</dbReference>
<dbReference type="InterPro" id="IPR028037">
    <property type="entry name" value="Antitoxin_Rv0909/MT0933"/>
</dbReference>
<sequence length="102" mass="11141">MSFDKYLNKARKLANDPKVREKLNSEKAEKFSDSILDKAASAADSLTKGKHTDRIAKARDAADRAVGTDGPGARGTDPRSSGDRLGDVDRDRRGDPDEPRSR</sequence>
<feature type="compositionally biased region" description="Basic and acidic residues" evidence="1">
    <location>
        <begin position="50"/>
        <end position="63"/>
    </location>
</feature>
<name>A0A366INA3_9MICO</name>
<feature type="region of interest" description="Disordered" evidence="1">
    <location>
        <begin position="42"/>
        <end position="102"/>
    </location>
</feature>
<dbReference type="AlphaFoldDB" id="A0A366INA3"/>
<dbReference type="RefSeq" id="WP_113902618.1">
    <property type="nucleotide sequence ID" value="NZ_QNSB01000001.1"/>
</dbReference>